<gene>
    <name evidence="2" type="ORF">S12H4_18407</name>
</gene>
<keyword evidence="1" id="KW-1133">Transmembrane helix</keyword>
<feature type="transmembrane region" description="Helical" evidence="1">
    <location>
        <begin position="7"/>
        <end position="24"/>
    </location>
</feature>
<keyword evidence="1" id="KW-0812">Transmembrane</keyword>
<organism evidence="2">
    <name type="scientific">marine sediment metagenome</name>
    <dbReference type="NCBI Taxonomy" id="412755"/>
    <lineage>
        <taxon>unclassified sequences</taxon>
        <taxon>metagenomes</taxon>
        <taxon>ecological metagenomes</taxon>
    </lineage>
</organism>
<evidence type="ECO:0000313" key="2">
    <source>
        <dbReference type="EMBL" id="GAI76028.1"/>
    </source>
</evidence>
<comment type="caution">
    <text evidence="2">The sequence shown here is derived from an EMBL/GenBank/DDBJ whole genome shotgun (WGS) entry which is preliminary data.</text>
</comment>
<evidence type="ECO:0000256" key="1">
    <source>
        <dbReference type="SAM" id="Phobius"/>
    </source>
</evidence>
<dbReference type="AlphaFoldDB" id="X1R659"/>
<name>X1R659_9ZZZZ</name>
<proteinExistence type="predicted"/>
<keyword evidence="1" id="KW-0472">Membrane</keyword>
<dbReference type="EMBL" id="BARW01009087">
    <property type="protein sequence ID" value="GAI76028.1"/>
    <property type="molecule type" value="Genomic_DNA"/>
</dbReference>
<accession>X1R659</accession>
<sequence length="52" mass="6142">MIKRITSLLFVIFTIFCLFIWFSQEDTIEQLATHLAIDTHTDEDSYQLGFQT</sequence>
<protein>
    <submittedName>
        <fullName evidence="2">Uncharacterized protein</fullName>
    </submittedName>
</protein>
<feature type="non-terminal residue" evidence="2">
    <location>
        <position position="52"/>
    </location>
</feature>
<reference evidence="2" key="1">
    <citation type="journal article" date="2014" name="Front. Microbiol.">
        <title>High frequency of phylogenetically diverse reductive dehalogenase-homologous genes in deep subseafloor sedimentary metagenomes.</title>
        <authorList>
            <person name="Kawai M."/>
            <person name="Futagami T."/>
            <person name="Toyoda A."/>
            <person name="Takaki Y."/>
            <person name="Nishi S."/>
            <person name="Hori S."/>
            <person name="Arai W."/>
            <person name="Tsubouchi T."/>
            <person name="Morono Y."/>
            <person name="Uchiyama I."/>
            <person name="Ito T."/>
            <person name="Fujiyama A."/>
            <person name="Inagaki F."/>
            <person name="Takami H."/>
        </authorList>
    </citation>
    <scope>NUCLEOTIDE SEQUENCE</scope>
    <source>
        <strain evidence="2">Expedition CK06-06</strain>
    </source>
</reference>